<dbReference type="Gene3D" id="3.40.390.10">
    <property type="entry name" value="Collagenase (Catalytic Domain)"/>
    <property type="match status" value="1"/>
</dbReference>
<feature type="domain" description="Peptidase M43 pregnancy-associated plasma-A" evidence="10">
    <location>
        <begin position="132"/>
        <end position="264"/>
    </location>
</feature>
<keyword evidence="4 9" id="KW-0732">Signal</keyword>
<name>A0A8H6RGG0_9PEZI</name>
<dbReference type="PANTHER" id="PTHR47466:SF1">
    <property type="entry name" value="METALLOPROTEASE MEP1 (AFU_ORTHOLOGUE AFUA_1G07730)-RELATED"/>
    <property type="match status" value="1"/>
</dbReference>
<dbReference type="InterPro" id="IPR024079">
    <property type="entry name" value="MetalloPept_cat_dom_sf"/>
</dbReference>
<organism evidence="11 12">
    <name type="scientific">Pseudocercospora fuligena</name>
    <dbReference type="NCBI Taxonomy" id="685502"/>
    <lineage>
        <taxon>Eukaryota</taxon>
        <taxon>Fungi</taxon>
        <taxon>Dikarya</taxon>
        <taxon>Ascomycota</taxon>
        <taxon>Pezizomycotina</taxon>
        <taxon>Dothideomycetes</taxon>
        <taxon>Dothideomycetidae</taxon>
        <taxon>Mycosphaerellales</taxon>
        <taxon>Mycosphaerellaceae</taxon>
        <taxon>Pseudocercospora</taxon>
    </lineage>
</organism>
<dbReference type="Proteomes" id="UP000660729">
    <property type="component" value="Unassembled WGS sequence"/>
</dbReference>
<accession>A0A8H6RGG0</accession>
<dbReference type="GO" id="GO:0006508">
    <property type="term" value="P:proteolysis"/>
    <property type="evidence" value="ECO:0007669"/>
    <property type="project" value="UniProtKB-KW"/>
</dbReference>
<evidence type="ECO:0000256" key="4">
    <source>
        <dbReference type="ARBA" id="ARBA00022729"/>
    </source>
</evidence>
<dbReference type="AlphaFoldDB" id="A0A8H6RGG0"/>
<dbReference type="CDD" id="cd04275">
    <property type="entry name" value="ZnMc_pappalysin_like"/>
    <property type="match status" value="1"/>
</dbReference>
<evidence type="ECO:0000256" key="7">
    <source>
        <dbReference type="ARBA" id="ARBA00023049"/>
    </source>
</evidence>
<dbReference type="Pfam" id="PF05572">
    <property type="entry name" value="Peptidase_M43"/>
    <property type="match status" value="1"/>
</dbReference>
<keyword evidence="12" id="KW-1185">Reference proteome</keyword>
<evidence type="ECO:0000313" key="11">
    <source>
        <dbReference type="EMBL" id="KAF7190072.1"/>
    </source>
</evidence>
<evidence type="ECO:0000256" key="3">
    <source>
        <dbReference type="ARBA" id="ARBA00022723"/>
    </source>
</evidence>
<keyword evidence="5" id="KW-0378">Hydrolase</keyword>
<keyword evidence="2 11" id="KW-0645">Protease</keyword>
<dbReference type="SUPFAM" id="SSF55486">
    <property type="entry name" value="Metalloproteases ('zincins'), catalytic domain"/>
    <property type="match status" value="1"/>
</dbReference>
<dbReference type="PANTHER" id="PTHR47466">
    <property type="match status" value="1"/>
</dbReference>
<keyword evidence="7 11" id="KW-0482">Metalloprotease</keyword>
<keyword evidence="8" id="KW-1015">Disulfide bond</keyword>
<keyword evidence="3" id="KW-0479">Metal-binding</keyword>
<dbReference type="EMBL" id="JABCIY010000175">
    <property type="protein sequence ID" value="KAF7190072.1"/>
    <property type="molecule type" value="Genomic_DNA"/>
</dbReference>
<comment type="similarity">
    <text evidence="1">Belongs to the peptidase M43B family.</text>
</comment>
<dbReference type="GO" id="GO:0046872">
    <property type="term" value="F:metal ion binding"/>
    <property type="evidence" value="ECO:0007669"/>
    <property type="project" value="UniProtKB-KW"/>
</dbReference>
<evidence type="ECO:0000313" key="12">
    <source>
        <dbReference type="Proteomes" id="UP000660729"/>
    </source>
</evidence>
<evidence type="ECO:0000256" key="5">
    <source>
        <dbReference type="ARBA" id="ARBA00022801"/>
    </source>
</evidence>
<comment type="caution">
    <text evidence="11">The sequence shown here is derived from an EMBL/GenBank/DDBJ whole genome shotgun (WGS) entry which is preliminary data.</text>
</comment>
<feature type="chain" id="PRO_5034002366" evidence="9">
    <location>
        <begin position="18"/>
        <end position="275"/>
    </location>
</feature>
<proteinExistence type="inferred from homology"/>
<dbReference type="InterPro" id="IPR008754">
    <property type="entry name" value="Peptidase_M43"/>
</dbReference>
<sequence>MKTQVLSLLASIGAASAELTRCGTVNPNDTKIAEFNEAINNAGDLRVLAAQAVAVDTYVHIVTSQSSSGQYTRAMAEEQMSVMNDAYAPLGISFNTVDIDITVNNAWAAAGQGSSAELAMKRALRQGSYADLNLYFTSDLGGGLLGFCYFPESSPTSNDLTLDGCMNLAGSLPGGDATNYDLGLTAVHETGHWFGLYHVFQGQSCSGSGDYVSDTPIQRTATSGCPASQDSCPNATGVDSIHNYMDYSYDECMYEFTSGQSQRANALYSQYRAGK</sequence>
<evidence type="ECO:0000256" key="2">
    <source>
        <dbReference type="ARBA" id="ARBA00022670"/>
    </source>
</evidence>
<feature type="signal peptide" evidence="9">
    <location>
        <begin position="1"/>
        <end position="17"/>
    </location>
</feature>
<evidence type="ECO:0000256" key="6">
    <source>
        <dbReference type="ARBA" id="ARBA00022833"/>
    </source>
</evidence>
<gene>
    <name evidence="11" type="ORF">HII31_08403</name>
</gene>
<reference evidence="11" key="1">
    <citation type="submission" date="2020-04" db="EMBL/GenBank/DDBJ databases">
        <title>Draft genome resource of the tomato pathogen Pseudocercospora fuligena.</title>
        <authorList>
            <person name="Zaccaron A."/>
        </authorList>
    </citation>
    <scope>NUCLEOTIDE SEQUENCE</scope>
    <source>
        <strain evidence="11">PF001</strain>
    </source>
</reference>
<protein>
    <submittedName>
        <fullName evidence="11">Extracellular metalloprotease</fullName>
    </submittedName>
</protein>
<keyword evidence="6" id="KW-0862">Zinc</keyword>
<evidence type="ECO:0000256" key="1">
    <source>
        <dbReference type="ARBA" id="ARBA00008721"/>
    </source>
</evidence>
<evidence type="ECO:0000256" key="8">
    <source>
        <dbReference type="ARBA" id="ARBA00023157"/>
    </source>
</evidence>
<evidence type="ECO:0000256" key="9">
    <source>
        <dbReference type="SAM" id="SignalP"/>
    </source>
</evidence>
<evidence type="ECO:0000259" key="10">
    <source>
        <dbReference type="Pfam" id="PF05572"/>
    </source>
</evidence>
<dbReference type="OrthoDB" id="536211at2759"/>
<dbReference type="GO" id="GO:0008237">
    <property type="term" value="F:metallopeptidase activity"/>
    <property type="evidence" value="ECO:0007669"/>
    <property type="project" value="UniProtKB-KW"/>
</dbReference>